<dbReference type="PANTHER" id="PTHR35335:SF1">
    <property type="entry name" value="UPF0716 PROTEIN FXSA"/>
    <property type="match status" value="1"/>
</dbReference>
<keyword evidence="1" id="KW-0812">Transmembrane</keyword>
<dbReference type="PANTHER" id="PTHR35335">
    <property type="entry name" value="UPF0716 PROTEIN FXSA"/>
    <property type="match status" value="1"/>
</dbReference>
<feature type="transmembrane region" description="Helical" evidence="1">
    <location>
        <begin position="75"/>
        <end position="100"/>
    </location>
</feature>
<dbReference type="InterPro" id="IPR007313">
    <property type="entry name" value="FxsA"/>
</dbReference>
<reference evidence="2 3" key="1">
    <citation type="submission" date="2021-03" db="EMBL/GenBank/DDBJ databases">
        <title>Genomic Encyclopedia of Type Strains, Phase IV (KMG-IV): sequencing the most valuable type-strain genomes for metagenomic binning, comparative biology and taxonomic classification.</title>
        <authorList>
            <person name="Goeker M."/>
        </authorList>
    </citation>
    <scope>NUCLEOTIDE SEQUENCE [LARGE SCALE GENOMIC DNA]</scope>
    <source>
        <strain evidence="2 3">DSM 25790</strain>
    </source>
</reference>
<sequence length="129" mass="14608">MRWLLLILLILPALEIGVFIWAGGIIGPWWVVGLILLTGVVGVAIAKQQGTETLRRARITMSHGHAPTEQIMDGICIFIGGVFLFTPGFITDIVGFLLVLPWSRIPFKNNLRKFINRIINKNTIIYRRW</sequence>
<keyword evidence="1" id="KW-0472">Membrane</keyword>
<name>A0ABS4SAN7_9BACI</name>
<protein>
    <submittedName>
        <fullName evidence="2">UPF0716 protein FxsA</fullName>
    </submittedName>
</protein>
<proteinExistence type="predicted"/>
<dbReference type="Pfam" id="PF04186">
    <property type="entry name" value="FxsA"/>
    <property type="match status" value="1"/>
</dbReference>
<keyword evidence="3" id="KW-1185">Reference proteome</keyword>
<evidence type="ECO:0000313" key="3">
    <source>
        <dbReference type="Proteomes" id="UP001519294"/>
    </source>
</evidence>
<gene>
    <name evidence="2" type="ORF">J2Z81_002548</name>
</gene>
<organism evidence="2 3">
    <name type="scientific">Virgibacillus alimentarius</name>
    <dbReference type="NCBI Taxonomy" id="698769"/>
    <lineage>
        <taxon>Bacteria</taxon>
        <taxon>Bacillati</taxon>
        <taxon>Bacillota</taxon>
        <taxon>Bacilli</taxon>
        <taxon>Bacillales</taxon>
        <taxon>Bacillaceae</taxon>
        <taxon>Virgibacillus</taxon>
    </lineage>
</organism>
<evidence type="ECO:0000256" key="1">
    <source>
        <dbReference type="SAM" id="Phobius"/>
    </source>
</evidence>
<dbReference type="NCBIfam" id="NF008528">
    <property type="entry name" value="PRK11463.1-2"/>
    <property type="match status" value="1"/>
</dbReference>
<keyword evidence="1" id="KW-1133">Transmembrane helix</keyword>
<comment type="caution">
    <text evidence="2">The sequence shown here is derived from an EMBL/GenBank/DDBJ whole genome shotgun (WGS) entry which is preliminary data.</text>
</comment>
<dbReference type="EMBL" id="JAGIKX010000029">
    <property type="protein sequence ID" value="MBP2258565.1"/>
    <property type="molecule type" value="Genomic_DNA"/>
</dbReference>
<feature type="transmembrane region" description="Helical" evidence="1">
    <location>
        <begin position="25"/>
        <end position="46"/>
    </location>
</feature>
<dbReference type="Proteomes" id="UP001519294">
    <property type="component" value="Unassembled WGS sequence"/>
</dbReference>
<dbReference type="RefSeq" id="WP_226371478.1">
    <property type="nucleotide sequence ID" value="NZ_JAGIKX010000029.1"/>
</dbReference>
<accession>A0ABS4SAN7</accession>
<evidence type="ECO:0000313" key="2">
    <source>
        <dbReference type="EMBL" id="MBP2258565.1"/>
    </source>
</evidence>